<dbReference type="Gene3D" id="2.40.170.20">
    <property type="entry name" value="TonB-dependent receptor, beta-barrel domain"/>
    <property type="match status" value="1"/>
</dbReference>
<reference evidence="10 11" key="1">
    <citation type="submission" date="2007-01" db="EMBL/GenBank/DDBJ databases">
        <authorList>
            <person name="Haygood M."/>
            <person name="Podell S."/>
            <person name="Anderson C."/>
            <person name="Hopkinson B."/>
            <person name="Roe K."/>
            <person name="Barbeau K."/>
            <person name="Gaasterland T."/>
            <person name="Ferriera S."/>
            <person name="Johnson J."/>
            <person name="Kravitz S."/>
            <person name="Beeson K."/>
            <person name="Sutton G."/>
            <person name="Rogers Y.-H."/>
            <person name="Friedman R."/>
            <person name="Frazier M."/>
            <person name="Venter J.C."/>
        </authorList>
    </citation>
    <scope>NUCLEOTIDE SEQUENCE [LARGE SCALE GENOMIC DNA]</scope>
    <source>
        <strain evidence="10 11">ATCC 23134</strain>
    </source>
</reference>
<dbReference type="PANTHER" id="PTHR30069:SF29">
    <property type="entry name" value="HEMOGLOBIN AND HEMOGLOBIN-HAPTOGLOBIN-BINDING PROTEIN 1-RELATED"/>
    <property type="match status" value="1"/>
</dbReference>
<dbReference type="InterPro" id="IPR008969">
    <property type="entry name" value="CarboxyPept-like_regulatory"/>
</dbReference>
<evidence type="ECO:0000256" key="5">
    <source>
        <dbReference type="ARBA" id="ARBA00022729"/>
    </source>
</evidence>
<dbReference type="Pfam" id="PF13715">
    <property type="entry name" value="CarbopepD_reg_2"/>
    <property type="match status" value="1"/>
</dbReference>
<evidence type="ECO:0000313" key="11">
    <source>
        <dbReference type="Proteomes" id="UP000004095"/>
    </source>
</evidence>
<organism evidence="10 11">
    <name type="scientific">Microscilla marina ATCC 23134</name>
    <dbReference type="NCBI Taxonomy" id="313606"/>
    <lineage>
        <taxon>Bacteria</taxon>
        <taxon>Pseudomonadati</taxon>
        <taxon>Bacteroidota</taxon>
        <taxon>Cytophagia</taxon>
        <taxon>Cytophagales</taxon>
        <taxon>Microscillaceae</taxon>
        <taxon>Microscilla</taxon>
    </lineage>
</organism>
<keyword evidence="2" id="KW-0813">Transport</keyword>
<proteinExistence type="predicted"/>
<evidence type="ECO:0000313" key="10">
    <source>
        <dbReference type="EMBL" id="EAY25268.1"/>
    </source>
</evidence>
<dbReference type="SUPFAM" id="SSF49464">
    <property type="entry name" value="Carboxypeptidase regulatory domain-like"/>
    <property type="match status" value="1"/>
</dbReference>
<dbReference type="GO" id="GO:0009279">
    <property type="term" value="C:cell outer membrane"/>
    <property type="evidence" value="ECO:0007669"/>
    <property type="project" value="UniProtKB-SubCell"/>
</dbReference>
<evidence type="ECO:0000259" key="9">
    <source>
        <dbReference type="Pfam" id="PF07715"/>
    </source>
</evidence>
<dbReference type="Gene3D" id="2.170.130.10">
    <property type="entry name" value="TonB-dependent receptor, plug domain"/>
    <property type="match status" value="1"/>
</dbReference>
<comment type="subcellular location">
    <subcellularLocation>
        <location evidence="1">Cell outer membrane</location>
        <topology evidence="1">Multi-pass membrane protein</topology>
    </subcellularLocation>
</comment>
<evidence type="ECO:0000256" key="3">
    <source>
        <dbReference type="ARBA" id="ARBA00022452"/>
    </source>
</evidence>
<evidence type="ECO:0000256" key="7">
    <source>
        <dbReference type="ARBA" id="ARBA00023237"/>
    </source>
</evidence>
<dbReference type="AlphaFoldDB" id="A1ZWC8"/>
<accession>A1ZWC8</accession>
<keyword evidence="3" id="KW-1134">Transmembrane beta strand</keyword>
<dbReference type="EMBL" id="AAWS01000051">
    <property type="protein sequence ID" value="EAY25268.1"/>
    <property type="molecule type" value="Genomic_DNA"/>
</dbReference>
<dbReference type="SUPFAM" id="SSF56935">
    <property type="entry name" value="Porins"/>
    <property type="match status" value="1"/>
</dbReference>
<dbReference type="Pfam" id="PF07715">
    <property type="entry name" value="Plug"/>
    <property type="match status" value="1"/>
</dbReference>
<evidence type="ECO:0000256" key="6">
    <source>
        <dbReference type="ARBA" id="ARBA00023136"/>
    </source>
</evidence>
<dbReference type="GO" id="GO:0015344">
    <property type="term" value="F:siderophore uptake transmembrane transporter activity"/>
    <property type="evidence" value="ECO:0007669"/>
    <property type="project" value="TreeGrafter"/>
</dbReference>
<dbReference type="RefSeq" id="WP_002703052.1">
    <property type="nucleotide sequence ID" value="NZ_AAWS01000051.1"/>
</dbReference>
<dbReference type="Gene3D" id="2.60.40.1120">
    <property type="entry name" value="Carboxypeptidase-like, regulatory domain"/>
    <property type="match status" value="1"/>
</dbReference>
<evidence type="ECO:0000256" key="2">
    <source>
        <dbReference type="ARBA" id="ARBA00022448"/>
    </source>
</evidence>
<gene>
    <name evidence="10" type="ORF">M23134_02738</name>
</gene>
<dbReference type="InterPro" id="IPR039426">
    <property type="entry name" value="TonB-dep_rcpt-like"/>
</dbReference>
<feature type="domain" description="TonB-dependent receptor plug" evidence="9">
    <location>
        <begin position="121"/>
        <end position="229"/>
    </location>
</feature>
<keyword evidence="5 8" id="KW-0732">Signal</keyword>
<dbReference type="GO" id="GO:0044718">
    <property type="term" value="P:siderophore transmembrane transport"/>
    <property type="evidence" value="ECO:0007669"/>
    <property type="project" value="TreeGrafter"/>
</dbReference>
<feature type="chain" id="PRO_5002642508" evidence="8">
    <location>
        <begin position="21"/>
        <end position="896"/>
    </location>
</feature>
<feature type="signal peptide" evidence="8">
    <location>
        <begin position="1"/>
        <end position="20"/>
    </location>
</feature>
<dbReference type="InterPro" id="IPR036942">
    <property type="entry name" value="Beta-barrel_TonB_sf"/>
</dbReference>
<dbReference type="eggNOG" id="COG4772">
    <property type="taxonomic scope" value="Bacteria"/>
</dbReference>
<keyword evidence="6" id="KW-0472">Membrane</keyword>
<protein>
    <submittedName>
        <fullName evidence="10">Putative TonB-dependent outer membrane protein</fullName>
    </submittedName>
</protein>
<dbReference type="InterPro" id="IPR037066">
    <property type="entry name" value="Plug_dom_sf"/>
</dbReference>
<dbReference type="Proteomes" id="UP000004095">
    <property type="component" value="Unassembled WGS sequence"/>
</dbReference>
<keyword evidence="11" id="KW-1185">Reference proteome</keyword>
<sequence>MKKFYLILICLVATLSTSFAQSGSIKGRVMDKETGEALIGASVIIKGTSQGVTTNVKGDFLMQNVAVGKQTIEISYIGYEKYETTLTVLAGRIMRLPTLKLDPQAMGLKEVQVLASFQDEKRQQPTPISTISALDIKEKMGAQEFPEMLKSTPGVFVSTGGGAFGGSSVRIRGFGSENTAVLINGIPVNDMESGRVFWSNWGGMNDVTRNQQVQRGLGASKLAVSSIGGTINIITKPTEFRKGVRVSYAMSNRSWKHRAMVSASTGLMKGDWAVTVLGSTRQGEGFREGTSADSWAYFLSAYKGFGKNHQLVFTAFGAPQVTEGGRSATLETYQTVGDERYNPAWGFRDGKRFSSARNRYHKPKFMLNHYWDISPKTTLSTSVYYSFGRGGGTSINRTADVGNPVPFNITQGADESTYQVDWAGLIAQNQAVTPTNIITGNDNTLVRGRLSQYMIQESRNDHNWLGALTTLNSHINENLSITTGLDYRWYRGFHYQTVNDLLGGDFWLDRERFNDRPDNNLLRPNFLAKEGDRIGYDYTGTVGWLGAFAQAEYSLGNLDLFVTGTVVQSQFQRNGKFLHEEFIDSSLGKSELHQFTNYTVKAGANYKITGRHNVFFNSGMFTRAPFFRDAYVDARVSNTIRGGLNNEEILSLEAGYGYRSPTFAANLNVYQTYWQNRTLTMGTFASYVNPATGEFVDDFVTVRMAGVGALHRGIEFDFLWQMLPALTLKGMASIGDWRWMGNAKATIFTDPGLQIINDNQTVYNDRLKVGGSAQSVAALNLNYRSPKYWYAGISYNFYDNMYADYNPVEKTNPEPYFNQVERLNNAYTFDIYGGKSFKLKKGLILQVKFNVNNLFDNRFVIDSNQRTASFNDPNPSPFVQYYFGRTFFISTVLQIR</sequence>
<dbReference type="InterPro" id="IPR012910">
    <property type="entry name" value="Plug_dom"/>
</dbReference>
<evidence type="ECO:0000256" key="8">
    <source>
        <dbReference type="SAM" id="SignalP"/>
    </source>
</evidence>
<keyword evidence="4" id="KW-0812">Transmembrane</keyword>
<evidence type="ECO:0000256" key="1">
    <source>
        <dbReference type="ARBA" id="ARBA00004571"/>
    </source>
</evidence>
<dbReference type="PANTHER" id="PTHR30069">
    <property type="entry name" value="TONB-DEPENDENT OUTER MEMBRANE RECEPTOR"/>
    <property type="match status" value="1"/>
</dbReference>
<comment type="caution">
    <text evidence="10">The sequence shown here is derived from an EMBL/GenBank/DDBJ whole genome shotgun (WGS) entry which is preliminary data.</text>
</comment>
<keyword evidence="7" id="KW-0998">Cell outer membrane</keyword>
<dbReference type="OrthoDB" id="1453181at2"/>
<name>A1ZWC8_MICM2</name>
<evidence type="ECO:0000256" key="4">
    <source>
        <dbReference type="ARBA" id="ARBA00022692"/>
    </source>
</evidence>